<evidence type="ECO:0000313" key="2">
    <source>
        <dbReference type="EMBL" id="KXA65389.1"/>
    </source>
</evidence>
<gene>
    <name evidence="2" type="ORF">HMPREF3233_00390</name>
</gene>
<feature type="transmembrane region" description="Helical" evidence="1">
    <location>
        <begin position="38"/>
        <end position="57"/>
    </location>
</feature>
<keyword evidence="1" id="KW-0812">Transmembrane</keyword>
<keyword evidence="1" id="KW-0472">Membrane</keyword>
<feature type="transmembrane region" description="Helical" evidence="1">
    <location>
        <begin position="7"/>
        <end position="26"/>
    </location>
</feature>
<reference evidence="2 3" key="1">
    <citation type="submission" date="2016-01" db="EMBL/GenBank/DDBJ databases">
        <authorList>
            <person name="Oliw E.H."/>
        </authorList>
    </citation>
    <scope>NUCLEOTIDE SEQUENCE [LARGE SCALE GENOMIC DNA]</scope>
    <source>
        <strain evidence="2 3">CMW7756B</strain>
    </source>
</reference>
<dbReference type="EMBL" id="LRQT01000006">
    <property type="protein sequence ID" value="KXA65389.1"/>
    <property type="molecule type" value="Genomic_DNA"/>
</dbReference>
<sequence length="59" mass="6767">MAVIKKFFFYGFALFALTSIIYGMAFDFMIGAEIHYDFYGAGFVAWLVFFGILKEIFGL</sequence>
<name>A0A133S6Q3_9FIRM</name>
<dbReference type="PATRIC" id="fig|39777.7.peg.380"/>
<evidence type="ECO:0000256" key="1">
    <source>
        <dbReference type="SAM" id="Phobius"/>
    </source>
</evidence>
<dbReference type="Proteomes" id="UP000070226">
    <property type="component" value="Unassembled WGS sequence"/>
</dbReference>
<proteinExistence type="predicted"/>
<accession>A0A133S6Q3</accession>
<comment type="caution">
    <text evidence="2">The sequence shown here is derived from an EMBL/GenBank/DDBJ whole genome shotgun (WGS) entry which is preliminary data.</text>
</comment>
<dbReference type="RefSeq" id="WP_060807192.1">
    <property type="nucleotide sequence ID" value="NZ_KQ958054.1"/>
</dbReference>
<organism evidence="2">
    <name type="scientific">Veillonella atypica</name>
    <dbReference type="NCBI Taxonomy" id="39777"/>
    <lineage>
        <taxon>Bacteria</taxon>
        <taxon>Bacillati</taxon>
        <taxon>Bacillota</taxon>
        <taxon>Negativicutes</taxon>
        <taxon>Veillonellales</taxon>
        <taxon>Veillonellaceae</taxon>
        <taxon>Veillonella</taxon>
    </lineage>
</organism>
<keyword evidence="1" id="KW-1133">Transmembrane helix</keyword>
<protein>
    <submittedName>
        <fullName evidence="2">Uncharacterized protein</fullName>
    </submittedName>
</protein>
<evidence type="ECO:0000313" key="3">
    <source>
        <dbReference type="Proteomes" id="UP000070226"/>
    </source>
</evidence>
<dbReference type="AlphaFoldDB" id="A0A133S6Q3"/>